<gene>
    <name evidence="1" type="ORF">Dsin_025297</name>
</gene>
<dbReference type="AlphaFoldDB" id="A0AAD9ZVK9"/>
<protein>
    <submittedName>
        <fullName evidence="1">Uncharacterized protein</fullName>
    </submittedName>
</protein>
<dbReference type="Proteomes" id="UP001281410">
    <property type="component" value="Unassembled WGS sequence"/>
</dbReference>
<evidence type="ECO:0000313" key="1">
    <source>
        <dbReference type="EMBL" id="KAK3193987.1"/>
    </source>
</evidence>
<name>A0AAD9ZVK9_9ROSI</name>
<keyword evidence="2" id="KW-1185">Reference proteome</keyword>
<accession>A0AAD9ZVK9</accession>
<comment type="caution">
    <text evidence="1">The sequence shown here is derived from an EMBL/GenBank/DDBJ whole genome shotgun (WGS) entry which is preliminary data.</text>
</comment>
<organism evidence="1 2">
    <name type="scientific">Dipteronia sinensis</name>
    <dbReference type="NCBI Taxonomy" id="43782"/>
    <lineage>
        <taxon>Eukaryota</taxon>
        <taxon>Viridiplantae</taxon>
        <taxon>Streptophyta</taxon>
        <taxon>Embryophyta</taxon>
        <taxon>Tracheophyta</taxon>
        <taxon>Spermatophyta</taxon>
        <taxon>Magnoliopsida</taxon>
        <taxon>eudicotyledons</taxon>
        <taxon>Gunneridae</taxon>
        <taxon>Pentapetalae</taxon>
        <taxon>rosids</taxon>
        <taxon>malvids</taxon>
        <taxon>Sapindales</taxon>
        <taxon>Sapindaceae</taxon>
        <taxon>Hippocastanoideae</taxon>
        <taxon>Acereae</taxon>
        <taxon>Dipteronia</taxon>
    </lineage>
</organism>
<dbReference type="EMBL" id="JANJYJ010000008">
    <property type="protein sequence ID" value="KAK3193987.1"/>
    <property type="molecule type" value="Genomic_DNA"/>
</dbReference>
<proteinExistence type="predicted"/>
<sequence length="359" mass="41074">MQRVVNRLFTCARRLQKWNRSNRMSLHEDISSKKKELARTSEGRGGSKRKLHWCSWDTLCKARCEDGLDFRDLGASSQALLAKQCWKLLQYPNSLVAGILKGCYYPGTTFLDAKSCKSESFLWKSLVWRGEVIERGTRWRVGNGHSIHIYKARWIPCLSTFKIISLPILEDEATVNSFKLQHGSWNEEVVRQPFSKEEAELILSLPLNGFDLEDRRIWHFDISGNYSVQSGYWIAKSLVLNPSCSVLFSEKCLDCGIIRKDKTLDSIPFFHFVLSYNEKTGIYEWVVNFLDDFRSANKVEDLAPTKVLEVQRWKVPPDGFFKINTDAALNNCGKVLGIGMVICDCNSYVMASLCQNLGV</sequence>
<reference evidence="1" key="1">
    <citation type="journal article" date="2023" name="Plant J.">
        <title>Genome sequences and population genomics provide insights into the demographic history, inbreeding, and mutation load of two 'living fossil' tree species of Dipteronia.</title>
        <authorList>
            <person name="Feng Y."/>
            <person name="Comes H.P."/>
            <person name="Chen J."/>
            <person name="Zhu S."/>
            <person name="Lu R."/>
            <person name="Zhang X."/>
            <person name="Li P."/>
            <person name="Qiu J."/>
            <person name="Olsen K.M."/>
            <person name="Qiu Y."/>
        </authorList>
    </citation>
    <scope>NUCLEOTIDE SEQUENCE</scope>
    <source>
        <strain evidence="1">NBL</strain>
    </source>
</reference>
<evidence type="ECO:0000313" key="2">
    <source>
        <dbReference type="Proteomes" id="UP001281410"/>
    </source>
</evidence>